<dbReference type="Proteomes" id="UP000094819">
    <property type="component" value="Unassembled WGS sequence"/>
</dbReference>
<feature type="region of interest" description="Disordered" evidence="1">
    <location>
        <begin position="72"/>
        <end position="101"/>
    </location>
</feature>
<proteinExistence type="predicted"/>
<accession>A0A1E3JZ81</accession>
<dbReference type="RefSeq" id="XP_019034229.1">
    <property type="nucleotide sequence ID" value="XM_019173524.1"/>
</dbReference>
<comment type="caution">
    <text evidence="2">The sequence shown here is derived from an EMBL/GenBank/DDBJ whole genome shotgun (WGS) entry which is preliminary data.</text>
</comment>
<reference evidence="2 3" key="1">
    <citation type="submission" date="2016-06" db="EMBL/GenBank/DDBJ databases">
        <title>Evolution of pathogenesis and genome organization in the Tremellales.</title>
        <authorList>
            <person name="Cuomo C."/>
            <person name="Litvintseva A."/>
            <person name="Heitman J."/>
            <person name="Chen Y."/>
            <person name="Sun S."/>
            <person name="Springer D."/>
            <person name="Dromer F."/>
            <person name="Young S."/>
            <person name="Zeng Q."/>
            <person name="Chapman S."/>
            <person name="Gujja S."/>
            <person name="Saif S."/>
            <person name="Birren B."/>
        </authorList>
    </citation>
    <scope>NUCLEOTIDE SEQUENCE [LARGE SCALE GENOMIC DNA]</scope>
    <source>
        <strain evidence="2 3">CBS 7118</strain>
    </source>
</reference>
<organism evidence="2 3">
    <name type="scientific">Cryptococcus wingfieldii CBS 7118</name>
    <dbReference type="NCBI Taxonomy" id="1295528"/>
    <lineage>
        <taxon>Eukaryota</taxon>
        <taxon>Fungi</taxon>
        <taxon>Dikarya</taxon>
        <taxon>Basidiomycota</taxon>
        <taxon>Agaricomycotina</taxon>
        <taxon>Tremellomycetes</taxon>
        <taxon>Tremellales</taxon>
        <taxon>Cryptococcaceae</taxon>
        <taxon>Cryptococcus</taxon>
    </lineage>
</organism>
<protein>
    <submittedName>
        <fullName evidence="2">Uncharacterized protein</fullName>
    </submittedName>
</protein>
<evidence type="ECO:0000313" key="3">
    <source>
        <dbReference type="Proteomes" id="UP000094819"/>
    </source>
</evidence>
<evidence type="ECO:0000256" key="1">
    <source>
        <dbReference type="SAM" id="MobiDB-lite"/>
    </source>
</evidence>
<gene>
    <name evidence="2" type="ORF">L198_01361</name>
</gene>
<name>A0A1E3JZ81_9TREE</name>
<dbReference type="EMBL" id="AWGH01000003">
    <property type="protein sequence ID" value="ODO06129.1"/>
    <property type="molecule type" value="Genomic_DNA"/>
</dbReference>
<keyword evidence="3" id="KW-1185">Reference proteome</keyword>
<dbReference type="GeneID" id="30190574"/>
<feature type="compositionally biased region" description="Acidic residues" evidence="1">
    <location>
        <begin position="82"/>
        <end position="95"/>
    </location>
</feature>
<evidence type="ECO:0000313" key="2">
    <source>
        <dbReference type="EMBL" id="ODO06129.1"/>
    </source>
</evidence>
<sequence length="101" mass="12039">MHARLPSLTRFSNVYLRNRGFDVVEKVNNRDGAGIVFAKKNPWIKWSSRVDIKRAKENGYYDKWQEKVRLAGHSREPTLSDEGSDWDEYEDDGEERYDWEK</sequence>
<dbReference type="AlphaFoldDB" id="A0A1E3JZ81"/>